<dbReference type="Proteomes" id="UP001595740">
    <property type="component" value="Unassembled WGS sequence"/>
</dbReference>
<keyword evidence="3" id="KW-1185">Reference proteome</keyword>
<accession>A0ABV7RJ90</accession>
<reference evidence="3" key="1">
    <citation type="journal article" date="2019" name="Int. J. Syst. Evol. Microbiol.">
        <title>The Global Catalogue of Microorganisms (GCM) 10K type strain sequencing project: providing services to taxonomists for standard genome sequencing and annotation.</title>
        <authorList>
            <consortium name="The Broad Institute Genomics Platform"/>
            <consortium name="The Broad Institute Genome Sequencing Center for Infectious Disease"/>
            <person name="Wu L."/>
            <person name="Ma J."/>
        </authorList>
    </citation>
    <scope>NUCLEOTIDE SEQUENCE [LARGE SCALE GENOMIC DNA]</scope>
    <source>
        <strain evidence="3">KCTC 42875</strain>
    </source>
</reference>
<organism evidence="2 3">
    <name type="scientific">Lysobacter cavernae</name>
    <dbReference type="NCBI Taxonomy" id="1685901"/>
    <lineage>
        <taxon>Bacteria</taxon>
        <taxon>Pseudomonadati</taxon>
        <taxon>Pseudomonadota</taxon>
        <taxon>Gammaproteobacteria</taxon>
        <taxon>Lysobacterales</taxon>
        <taxon>Lysobacteraceae</taxon>
        <taxon>Lysobacter</taxon>
    </lineage>
</organism>
<protein>
    <recommendedName>
        <fullName evidence="1">Rhodanese domain-containing protein</fullName>
    </recommendedName>
</protein>
<feature type="domain" description="Rhodanese" evidence="1">
    <location>
        <begin position="2"/>
        <end position="47"/>
    </location>
</feature>
<gene>
    <name evidence="2" type="ORF">ACFOLC_01550</name>
</gene>
<proteinExistence type="predicted"/>
<comment type="caution">
    <text evidence="2">The sequence shown here is derived from an EMBL/GenBank/DDBJ whole genome shotgun (WGS) entry which is preliminary data.</text>
</comment>
<dbReference type="PROSITE" id="PS50206">
    <property type="entry name" value="RHODANESE_3"/>
    <property type="match status" value="1"/>
</dbReference>
<dbReference type="SUPFAM" id="SSF52821">
    <property type="entry name" value="Rhodanese/Cell cycle control phosphatase"/>
    <property type="match status" value="1"/>
</dbReference>
<evidence type="ECO:0000313" key="2">
    <source>
        <dbReference type="EMBL" id="MFC3549696.1"/>
    </source>
</evidence>
<dbReference type="Gene3D" id="3.40.250.10">
    <property type="entry name" value="Rhodanese-like domain"/>
    <property type="match status" value="1"/>
</dbReference>
<evidence type="ECO:0000259" key="1">
    <source>
        <dbReference type="PROSITE" id="PS50206"/>
    </source>
</evidence>
<sequence>MIVYCDCPSEVSAAVLARELTRRAFKRVRLLAGGFEAWRSSGNAGANNWARIRHCVLTIALKEKAQSTRMNLAWPGLPYRSCCSGLSPITFSPTRQD</sequence>
<name>A0ABV7RJ90_9GAMM</name>
<evidence type="ECO:0000313" key="3">
    <source>
        <dbReference type="Proteomes" id="UP001595740"/>
    </source>
</evidence>
<dbReference type="InterPro" id="IPR001763">
    <property type="entry name" value="Rhodanese-like_dom"/>
</dbReference>
<dbReference type="InterPro" id="IPR036873">
    <property type="entry name" value="Rhodanese-like_dom_sf"/>
</dbReference>
<dbReference type="RefSeq" id="WP_386756964.1">
    <property type="nucleotide sequence ID" value="NZ_JBHRXK010000001.1"/>
</dbReference>
<dbReference type="EMBL" id="JBHRXK010000001">
    <property type="protein sequence ID" value="MFC3549696.1"/>
    <property type="molecule type" value="Genomic_DNA"/>
</dbReference>